<organism evidence="1 2">
    <name type="scientific">Camellia lanceoleosa</name>
    <dbReference type="NCBI Taxonomy" id="1840588"/>
    <lineage>
        <taxon>Eukaryota</taxon>
        <taxon>Viridiplantae</taxon>
        <taxon>Streptophyta</taxon>
        <taxon>Embryophyta</taxon>
        <taxon>Tracheophyta</taxon>
        <taxon>Spermatophyta</taxon>
        <taxon>Magnoliopsida</taxon>
        <taxon>eudicotyledons</taxon>
        <taxon>Gunneridae</taxon>
        <taxon>Pentapetalae</taxon>
        <taxon>asterids</taxon>
        <taxon>Ericales</taxon>
        <taxon>Theaceae</taxon>
        <taxon>Camellia</taxon>
    </lineage>
</organism>
<sequence>MLINFGVNGLSPQELNGDTSEVVKVERKEKKEYLLNESRGMKNPQREKVDLEEEKERSSKQPAVYPESTLQSEMFDTVLLCSMEKGEATLIAYHKALKNGTSKKMQHNRQLKRPPSRKGHGKKQNLKKEVADLRTLLIR</sequence>
<evidence type="ECO:0000313" key="2">
    <source>
        <dbReference type="Proteomes" id="UP001060215"/>
    </source>
</evidence>
<keyword evidence="2" id="KW-1185">Reference proteome</keyword>
<dbReference type="EMBL" id="CM045767">
    <property type="protein sequence ID" value="KAI7996109.1"/>
    <property type="molecule type" value="Genomic_DNA"/>
</dbReference>
<comment type="caution">
    <text evidence="1">The sequence shown here is derived from an EMBL/GenBank/DDBJ whole genome shotgun (WGS) entry which is preliminary data.</text>
</comment>
<accession>A0ACC0G6B4</accession>
<dbReference type="Proteomes" id="UP001060215">
    <property type="component" value="Chromosome 10"/>
</dbReference>
<gene>
    <name evidence="1" type="ORF">LOK49_LG10G01974</name>
</gene>
<name>A0ACC0G6B4_9ERIC</name>
<reference evidence="1 2" key="1">
    <citation type="journal article" date="2022" name="Plant J.">
        <title>Chromosome-level genome of Camellia lanceoleosa provides a valuable resource for understanding genome evolution and self-incompatibility.</title>
        <authorList>
            <person name="Gong W."/>
            <person name="Xiao S."/>
            <person name="Wang L."/>
            <person name="Liao Z."/>
            <person name="Chang Y."/>
            <person name="Mo W."/>
            <person name="Hu G."/>
            <person name="Li W."/>
            <person name="Zhao G."/>
            <person name="Zhu H."/>
            <person name="Hu X."/>
            <person name="Ji K."/>
            <person name="Xiang X."/>
            <person name="Song Q."/>
            <person name="Yuan D."/>
            <person name="Jin S."/>
            <person name="Zhang L."/>
        </authorList>
    </citation>
    <scope>NUCLEOTIDE SEQUENCE [LARGE SCALE GENOMIC DNA]</scope>
    <source>
        <strain evidence="1">SQ_2022a</strain>
    </source>
</reference>
<protein>
    <submittedName>
        <fullName evidence="1">Scarecrow-like protein 9</fullName>
    </submittedName>
</protein>
<evidence type="ECO:0000313" key="1">
    <source>
        <dbReference type="EMBL" id="KAI7996109.1"/>
    </source>
</evidence>
<proteinExistence type="predicted"/>